<keyword evidence="2" id="KW-1185">Reference proteome</keyword>
<dbReference type="KEGG" id="vg:14012820"/>
<evidence type="ECO:0000313" key="2">
    <source>
        <dbReference type="Proteomes" id="UP000007524"/>
    </source>
</evidence>
<evidence type="ECO:0000313" key="1">
    <source>
        <dbReference type="EMBL" id="AFA44505.1"/>
    </source>
</evidence>
<dbReference type="OrthoDB" id="33669at10239"/>
<proteinExistence type="predicted"/>
<name>H6X439_9CAUD</name>
<dbReference type="Proteomes" id="UP000007524">
    <property type="component" value="Segment"/>
</dbReference>
<protein>
    <submittedName>
        <fullName evidence="1">Uncharacterized protein</fullName>
    </submittedName>
</protein>
<accession>H6X439</accession>
<dbReference type="EMBL" id="JQ513383">
    <property type="protein sequence ID" value="AFA44505.1"/>
    <property type="molecule type" value="Genomic_DNA"/>
</dbReference>
<organism evidence="1 2">
    <name type="scientific">Klebsiella phage vB_KleM_RaK2</name>
    <dbReference type="NCBI Taxonomy" id="1147094"/>
    <lineage>
        <taxon>Viruses</taxon>
        <taxon>Duplodnaviria</taxon>
        <taxon>Heunggongvirae</taxon>
        <taxon>Uroviricota</taxon>
        <taxon>Caudoviricetes</taxon>
        <taxon>Alcyoneusvirus</taxon>
        <taxon>Alcyoneusvirus RaK2</taxon>
    </lineage>
</organism>
<reference evidence="1 2" key="1">
    <citation type="journal article" date="2012" name="J. Virol.">
        <title>Genome of Klebsiella sp.-Infecting Bacteriophage vB_KleM_RaK2.</title>
        <authorList>
            <person name="Simoliunas E."/>
            <person name="Kaliniene L."/>
            <person name="Truncaite L."/>
            <person name="Klausa V."/>
            <person name="Zajanckauskaite A."/>
            <person name="Meskys R."/>
        </authorList>
    </citation>
    <scope>NUCLEOTIDE SEQUENCE [LARGE SCALE GENOMIC DNA]</scope>
</reference>
<dbReference type="GeneID" id="14012820"/>
<dbReference type="RefSeq" id="YP_007007387.1">
    <property type="nucleotide sequence ID" value="NC_019526.1"/>
</dbReference>
<gene>
    <name evidence="1" type="ORF">RaK2_00232</name>
</gene>
<sequence length="112" mass="13287">MDISSTIKFLAENFEKIITRGGLIVHPNTNIMYQIRFDTQSYDQVLVFSKFNDYKEVVMFCCTEFGVYIKDTETQTISHYFYHTLMGTDLFGLKFNDLANLHYMFKHYPHTN</sequence>